<sequence length="660" mass="72769">MSTKGNGFAAMGQSLLSMGENVISGNPIPSKPKKKNHKKKNNKSKESLEANHHQVVLESDVHVDDNFGDWQSQSKPKKSKAKMNGESLNGSLAPAPINDATSIPVPPSAPKRAKKLNNGSEQSEKNELKSAILNKTVNTEKVVPTSTPVPVPQPQKQSELVKGRVPVAETLVSSHLDTAVSSTKPQTKRPQRNSETSASQDMSSLFAYTRHLEHSLAVGCGSATVEAVRSSHPNLTFSSPVPASPSPSSQIPDISDNPTKSEIVDLKALLLAKQSEVIFYKNMLSRQNQPAIQPFIEEKKPMTVKKPKEVASKDVQCDPAEIPQQQVPSSAPQPSTQATIEKSLLDQILFLSNESTRFKQRCDIANRDVEELKKECSKLEAECKKIKTKTAKETKELVKKEFDAFIEKLQGEISEKDAQITDKSAQIDSLQDQLEHFKAGVTLLEQSERASMTRLVELEMTVNNLTTQKETVLLEKGDLTKTVEKVTSEMSWLKHTLTEKESELAQAKGECSNLLTELDATKVKLETISLAHQEAEKEISTSGETIERLKGEITLLKSDLSAKEEELSVARAEAAARQEELDQVKEDLAHKVLELTSAQKELEKVEKQHQEQDAVHENDAPAECKDCFVLTEANTELKGALEKTREELLSLQSSLEESEK</sequence>
<organism evidence="3 4">
    <name type="scientific">Hymenolepis diminuta</name>
    <name type="common">Rat tapeworm</name>
    <dbReference type="NCBI Taxonomy" id="6216"/>
    <lineage>
        <taxon>Eukaryota</taxon>
        <taxon>Metazoa</taxon>
        <taxon>Spiralia</taxon>
        <taxon>Lophotrochozoa</taxon>
        <taxon>Platyhelminthes</taxon>
        <taxon>Cestoda</taxon>
        <taxon>Eucestoda</taxon>
        <taxon>Cyclophyllidea</taxon>
        <taxon>Hymenolepididae</taxon>
        <taxon>Hymenolepis</taxon>
    </lineage>
</organism>
<evidence type="ECO:0000313" key="4">
    <source>
        <dbReference type="Proteomes" id="UP000321570"/>
    </source>
</evidence>
<dbReference type="Proteomes" id="UP000321570">
    <property type="component" value="Unassembled WGS sequence"/>
</dbReference>
<protein>
    <submittedName>
        <fullName evidence="3">Uncharacterized protein</fullName>
    </submittedName>
</protein>
<feature type="compositionally biased region" description="Polar residues" evidence="2">
    <location>
        <begin position="171"/>
        <end position="185"/>
    </location>
</feature>
<feature type="coiled-coil region" evidence="1">
    <location>
        <begin position="355"/>
        <end position="433"/>
    </location>
</feature>
<dbReference type="AlphaFoldDB" id="A0A564YQJ4"/>
<feature type="compositionally biased region" description="Basic and acidic residues" evidence="2">
    <location>
        <begin position="43"/>
        <end position="52"/>
    </location>
</feature>
<proteinExistence type="predicted"/>
<evidence type="ECO:0000256" key="2">
    <source>
        <dbReference type="SAM" id="MobiDB-lite"/>
    </source>
</evidence>
<evidence type="ECO:0000313" key="3">
    <source>
        <dbReference type="EMBL" id="VUZ49572.1"/>
    </source>
</evidence>
<feature type="region of interest" description="Disordered" evidence="2">
    <location>
        <begin position="234"/>
        <end position="258"/>
    </location>
</feature>
<accession>A0A564YQJ4</accession>
<keyword evidence="1" id="KW-0175">Coiled coil</keyword>
<feature type="compositionally biased region" description="Basic residues" evidence="2">
    <location>
        <begin position="31"/>
        <end position="42"/>
    </location>
</feature>
<gene>
    <name evidence="3" type="ORF">WMSIL1_LOCUS8789</name>
</gene>
<feature type="compositionally biased region" description="Low complexity" evidence="2">
    <location>
        <begin position="238"/>
        <end position="258"/>
    </location>
</feature>
<feature type="region of interest" description="Disordered" evidence="2">
    <location>
        <begin position="20"/>
        <end position="201"/>
    </location>
</feature>
<name>A0A564YQJ4_HYMDI</name>
<dbReference type="EMBL" id="CABIJS010000333">
    <property type="protein sequence ID" value="VUZ49572.1"/>
    <property type="molecule type" value="Genomic_DNA"/>
</dbReference>
<reference evidence="3 4" key="1">
    <citation type="submission" date="2019-07" db="EMBL/GenBank/DDBJ databases">
        <authorList>
            <person name="Jastrzebski P J."/>
            <person name="Paukszto L."/>
            <person name="Jastrzebski P J."/>
        </authorList>
    </citation>
    <scope>NUCLEOTIDE SEQUENCE [LARGE SCALE GENOMIC DNA]</scope>
    <source>
        <strain evidence="3 4">WMS-il1</strain>
    </source>
</reference>
<keyword evidence="4" id="KW-1185">Reference proteome</keyword>
<evidence type="ECO:0000256" key="1">
    <source>
        <dbReference type="SAM" id="Coils"/>
    </source>
</evidence>
<feature type="coiled-coil region" evidence="1">
    <location>
        <begin position="497"/>
        <end position="654"/>
    </location>
</feature>
<dbReference type="Gene3D" id="1.10.287.1490">
    <property type="match status" value="1"/>
</dbReference>